<feature type="compositionally biased region" description="Basic and acidic residues" evidence="1">
    <location>
        <begin position="74"/>
        <end position="88"/>
    </location>
</feature>
<name>A0A0A1T533_9HYPO</name>
<feature type="transmembrane region" description="Helical" evidence="2">
    <location>
        <begin position="6"/>
        <end position="25"/>
    </location>
</feature>
<dbReference type="HOGENOM" id="CLU_120625_1_1_1"/>
<proteinExistence type="predicted"/>
<sequence>MNTVRSFWIGWGSVCVAGAGAYYFAKQEINADRKNKLEALRLKRQANRELEYGSPEGEENAQPQAPRRTPSKYEGAETYRSQKGDRFS</sequence>
<keyword evidence="2" id="KW-0472">Membrane</keyword>
<keyword evidence="2" id="KW-0812">Transmembrane</keyword>
<dbReference type="Proteomes" id="UP000039046">
    <property type="component" value="Unassembled WGS sequence"/>
</dbReference>
<accession>A0A0A1T533</accession>
<protein>
    <submittedName>
        <fullName evidence="3">Uncharacterized protein</fullName>
    </submittedName>
</protein>
<keyword evidence="4" id="KW-1185">Reference proteome</keyword>
<evidence type="ECO:0000256" key="1">
    <source>
        <dbReference type="SAM" id="MobiDB-lite"/>
    </source>
</evidence>
<dbReference type="InterPro" id="IPR031833">
    <property type="entry name" value="DUF4748"/>
</dbReference>
<reference evidence="3 4" key="1">
    <citation type="journal article" date="2015" name="Genome Announc.">
        <title>Draft Genome Sequence and Gene Annotation of the Entomopathogenic Fungus Verticillium hemipterigenum.</title>
        <authorList>
            <person name="Horn F."/>
            <person name="Habel A."/>
            <person name="Scharf D.H."/>
            <person name="Dworschak J."/>
            <person name="Brakhage A.A."/>
            <person name="Guthke R."/>
            <person name="Hertweck C."/>
            <person name="Linde J."/>
        </authorList>
    </citation>
    <scope>NUCLEOTIDE SEQUENCE [LARGE SCALE GENOMIC DNA]</scope>
</reference>
<organism evidence="3 4">
    <name type="scientific">[Torrubiella] hemipterigena</name>
    <dbReference type="NCBI Taxonomy" id="1531966"/>
    <lineage>
        <taxon>Eukaryota</taxon>
        <taxon>Fungi</taxon>
        <taxon>Dikarya</taxon>
        <taxon>Ascomycota</taxon>
        <taxon>Pezizomycotina</taxon>
        <taxon>Sordariomycetes</taxon>
        <taxon>Hypocreomycetidae</taxon>
        <taxon>Hypocreales</taxon>
        <taxon>Clavicipitaceae</taxon>
        <taxon>Clavicipitaceae incertae sedis</taxon>
        <taxon>'Torrubiella' clade</taxon>
    </lineage>
</organism>
<feature type="region of interest" description="Disordered" evidence="1">
    <location>
        <begin position="48"/>
        <end position="88"/>
    </location>
</feature>
<dbReference type="PANTHER" id="PTHR41800">
    <property type="entry name" value="EXPRESSED PROTEIN"/>
    <property type="match status" value="1"/>
</dbReference>
<evidence type="ECO:0000313" key="4">
    <source>
        <dbReference type="Proteomes" id="UP000039046"/>
    </source>
</evidence>
<dbReference type="OrthoDB" id="2559326at2759"/>
<dbReference type="EMBL" id="CDHN01000001">
    <property type="protein sequence ID" value="CEJ80454.1"/>
    <property type="molecule type" value="Genomic_DNA"/>
</dbReference>
<gene>
    <name evidence="3" type="ORF">VHEMI00635</name>
</gene>
<dbReference type="PANTHER" id="PTHR41800:SF1">
    <property type="entry name" value="EXPRESSED PROTEIN"/>
    <property type="match status" value="1"/>
</dbReference>
<keyword evidence="2" id="KW-1133">Transmembrane helix</keyword>
<evidence type="ECO:0000313" key="3">
    <source>
        <dbReference type="EMBL" id="CEJ80454.1"/>
    </source>
</evidence>
<dbReference type="Pfam" id="PF15932">
    <property type="entry name" value="DUF4748"/>
    <property type="match status" value="1"/>
</dbReference>
<evidence type="ECO:0000256" key="2">
    <source>
        <dbReference type="SAM" id="Phobius"/>
    </source>
</evidence>
<dbReference type="AlphaFoldDB" id="A0A0A1T533"/>